<proteinExistence type="predicted"/>
<accession>A0ABN6SM32</accession>
<dbReference type="PROSITE" id="PS50943">
    <property type="entry name" value="HTH_CROC1"/>
    <property type="match status" value="1"/>
</dbReference>
<feature type="domain" description="HTH cro/C1-type" evidence="2">
    <location>
        <begin position="19"/>
        <end position="72"/>
    </location>
</feature>
<protein>
    <recommendedName>
        <fullName evidence="2">HTH cro/C1-type domain-containing protein</fullName>
    </recommendedName>
</protein>
<dbReference type="SMART" id="SM00530">
    <property type="entry name" value="HTH_XRE"/>
    <property type="match status" value="1"/>
</dbReference>
<dbReference type="SUPFAM" id="SSF47413">
    <property type="entry name" value="lambda repressor-like DNA-binding domains"/>
    <property type="match status" value="1"/>
</dbReference>
<evidence type="ECO:0000313" key="3">
    <source>
        <dbReference type="EMBL" id="BDR60489.1"/>
    </source>
</evidence>
<dbReference type="EMBL" id="AP026803">
    <property type="protein sequence ID" value="BDR60489.1"/>
    <property type="molecule type" value="Genomic_DNA"/>
</dbReference>
<dbReference type="PANTHER" id="PTHR46797">
    <property type="entry name" value="HTH-TYPE TRANSCRIPTIONAL REGULATOR"/>
    <property type="match status" value="1"/>
</dbReference>
<sequence>MERVEIYSMSINLGKEICRRRREQKLTQEDLAELSDLSVNFISRLERTKNQNISIQKLDSIARALNTTTPDIIMNAYRFKEVKVENHQDNTPVFIKKVLNELRKMAPDKAERVCKSFIVLAKEINKD</sequence>
<dbReference type="Proteomes" id="UP001321741">
    <property type="component" value="Chromosome"/>
</dbReference>
<keyword evidence="4" id="KW-1185">Reference proteome</keyword>
<evidence type="ECO:0000256" key="1">
    <source>
        <dbReference type="ARBA" id="ARBA00023125"/>
    </source>
</evidence>
<dbReference type="InterPro" id="IPR050807">
    <property type="entry name" value="TransReg_Diox_bact_type"/>
</dbReference>
<organism evidence="3 4">
    <name type="scientific">Lactobacillus xylocopicola</name>
    <dbReference type="NCBI Taxonomy" id="2976676"/>
    <lineage>
        <taxon>Bacteria</taxon>
        <taxon>Bacillati</taxon>
        <taxon>Bacillota</taxon>
        <taxon>Bacilli</taxon>
        <taxon>Lactobacillales</taxon>
        <taxon>Lactobacillaceae</taxon>
        <taxon>Lactobacillus</taxon>
    </lineage>
</organism>
<dbReference type="InterPro" id="IPR010982">
    <property type="entry name" value="Lambda_DNA-bd_dom_sf"/>
</dbReference>
<evidence type="ECO:0000313" key="4">
    <source>
        <dbReference type="Proteomes" id="UP001321741"/>
    </source>
</evidence>
<dbReference type="Pfam" id="PF01381">
    <property type="entry name" value="HTH_3"/>
    <property type="match status" value="1"/>
</dbReference>
<dbReference type="InterPro" id="IPR001387">
    <property type="entry name" value="Cro/C1-type_HTH"/>
</dbReference>
<reference evidence="3 4" key="1">
    <citation type="journal article" date="2023" name="Microbiol. Spectr.">
        <title>Symbiosis of Carpenter Bees with Uncharacterized Lactic Acid Bacteria Showing NAD Auxotrophy.</title>
        <authorList>
            <person name="Kawasaki S."/>
            <person name="Ozawa K."/>
            <person name="Mori T."/>
            <person name="Yamamoto A."/>
            <person name="Ito M."/>
            <person name="Ohkuma M."/>
            <person name="Sakamoto M."/>
            <person name="Matsutani M."/>
        </authorList>
    </citation>
    <scope>NUCLEOTIDE SEQUENCE [LARGE SCALE GENOMIC DNA]</scope>
    <source>
        <strain evidence="3 4">Kim32-2</strain>
    </source>
</reference>
<keyword evidence="1" id="KW-0238">DNA-binding</keyword>
<dbReference type="CDD" id="cd00093">
    <property type="entry name" value="HTH_XRE"/>
    <property type="match status" value="1"/>
</dbReference>
<gene>
    <name evidence="3" type="ORF">KIM322_07500</name>
</gene>
<dbReference type="PANTHER" id="PTHR46797:SF1">
    <property type="entry name" value="METHYLPHOSPHONATE SYNTHASE"/>
    <property type="match status" value="1"/>
</dbReference>
<evidence type="ECO:0000259" key="2">
    <source>
        <dbReference type="PROSITE" id="PS50943"/>
    </source>
</evidence>
<dbReference type="Gene3D" id="1.10.260.40">
    <property type="entry name" value="lambda repressor-like DNA-binding domains"/>
    <property type="match status" value="1"/>
</dbReference>
<name>A0ABN6SM32_9LACO</name>